<proteinExistence type="predicted"/>
<dbReference type="Proteomes" id="UP000075806">
    <property type="component" value="Unassembled WGS sequence"/>
</dbReference>
<dbReference type="STRING" id="519424.AZF04_10380"/>
<keyword evidence="3" id="KW-1185">Reference proteome</keyword>
<dbReference type="AlphaFoldDB" id="A0A161P8C3"/>
<keyword evidence="1" id="KW-0812">Transmembrane</keyword>
<keyword evidence="1" id="KW-0472">Membrane</keyword>
<evidence type="ECO:0000313" key="3">
    <source>
        <dbReference type="Proteomes" id="UP000075806"/>
    </source>
</evidence>
<evidence type="ECO:0000256" key="1">
    <source>
        <dbReference type="SAM" id="Phobius"/>
    </source>
</evidence>
<feature type="transmembrane region" description="Helical" evidence="1">
    <location>
        <begin position="13"/>
        <end position="33"/>
    </location>
</feature>
<dbReference type="EMBL" id="LTAO01000036">
    <property type="protein sequence ID" value="KYG27593.1"/>
    <property type="molecule type" value="Genomic_DNA"/>
</dbReference>
<comment type="caution">
    <text evidence="2">The sequence shown here is derived from an EMBL/GenBank/DDBJ whole genome shotgun (WGS) entry which is preliminary data.</text>
</comment>
<organism evidence="2 3">
    <name type="scientific">Alkalihalobacillus trypoxylicola</name>
    <dbReference type="NCBI Taxonomy" id="519424"/>
    <lineage>
        <taxon>Bacteria</taxon>
        <taxon>Bacillati</taxon>
        <taxon>Bacillota</taxon>
        <taxon>Bacilli</taxon>
        <taxon>Bacillales</taxon>
        <taxon>Bacillaceae</taxon>
        <taxon>Alkalihalobacillus</taxon>
    </lineage>
</organism>
<feature type="transmembrane region" description="Helical" evidence="1">
    <location>
        <begin position="45"/>
        <end position="66"/>
    </location>
</feature>
<name>A0A161P8C3_9BACI</name>
<dbReference type="RefSeq" id="WP_061949725.1">
    <property type="nucleotide sequence ID" value="NZ_LTAO01000036.1"/>
</dbReference>
<accession>A0A161P8C3</accession>
<sequence>MNTSFDELTPVELYVFIPLLIIALLIQSVCLFIDAKKKNKYPWFWGIWGLTQLPMPTVFYLLFVYIPSKRKQEKLGRVE</sequence>
<reference evidence="2" key="1">
    <citation type="submission" date="2016-02" db="EMBL/GenBank/DDBJ databases">
        <title>Genome sequence of Bacillus trypoxylicola KCTC 13244(T).</title>
        <authorList>
            <person name="Jeong H."/>
            <person name="Park S.-H."/>
            <person name="Choi S.-K."/>
        </authorList>
    </citation>
    <scope>NUCLEOTIDE SEQUENCE [LARGE SCALE GENOMIC DNA]</scope>
    <source>
        <strain evidence="2">KCTC 13244</strain>
    </source>
</reference>
<evidence type="ECO:0000313" key="2">
    <source>
        <dbReference type="EMBL" id="KYG27593.1"/>
    </source>
</evidence>
<gene>
    <name evidence="2" type="ORF">AZF04_10380</name>
</gene>
<protein>
    <submittedName>
        <fullName evidence="2">Transcriptional regulator</fullName>
    </submittedName>
</protein>
<keyword evidence="1" id="KW-1133">Transmembrane helix</keyword>